<dbReference type="OrthoDB" id="4062651at2759"/>
<dbReference type="InterPro" id="IPR045133">
    <property type="entry name" value="IRE1/2-like"/>
</dbReference>
<keyword evidence="4" id="KW-0418">Kinase</keyword>
<evidence type="ECO:0000313" key="6">
    <source>
        <dbReference type="EMBL" id="EFX70660.1"/>
    </source>
</evidence>
<dbReference type="PROSITE" id="PS50011">
    <property type="entry name" value="PROTEIN_KINASE_DOM"/>
    <property type="match status" value="1"/>
</dbReference>
<feature type="domain" description="Protein kinase" evidence="5">
    <location>
        <begin position="27"/>
        <end position="275"/>
    </location>
</feature>
<evidence type="ECO:0000256" key="4">
    <source>
        <dbReference type="RuleBase" id="RU000304"/>
    </source>
</evidence>
<keyword evidence="4" id="KW-0808">Transferase</keyword>
<dbReference type="GO" id="GO:0005783">
    <property type="term" value="C:endoplasmic reticulum"/>
    <property type="evidence" value="ECO:0000318"/>
    <property type="project" value="GO_Central"/>
</dbReference>
<dbReference type="GO" id="GO:0004521">
    <property type="term" value="F:RNA endonuclease activity"/>
    <property type="evidence" value="ECO:0000318"/>
    <property type="project" value="GO_Central"/>
</dbReference>
<dbReference type="HOGENOM" id="CLU_000288_7_1_1"/>
<accession>E9HC75</accession>
<dbReference type="GO" id="GO:0005524">
    <property type="term" value="F:ATP binding"/>
    <property type="evidence" value="ECO:0007669"/>
    <property type="project" value="UniProtKB-UniRule"/>
</dbReference>
<gene>
    <name evidence="6" type="ORF">DAPPUDRAFT_256839</name>
</gene>
<dbReference type="Proteomes" id="UP000000305">
    <property type="component" value="Unassembled WGS sequence"/>
</dbReference>
<dbReference type="PhylomeDB" id="E9HC75"/>
<keyword evidence="7" id="KW-1185">Reference proteome</keyword>
<protein>
    <recommendedName>
        <fullName evidence="5">Protein kinase domain-containing protein</fullName>
    </recommendedName>
</protein>
<keyword evidence="1 3" id="KW-0547">Nucleotide-binding</keyword>
<dbReference type="InterPro" id="IPR000719">
    <property type="entry name" value="Prot_kinase_dom"/>
</dbReference>
<dbReference type="PANTHER" id="PTHR13954">
    <property type="entry name" value="IRE1-RELATED"/>
    <property type="match status" value="1"/>
</dbReference>
<evidence type="ECO:0000259" key="5">
    <source>
        <dbReference type="PROSITE" id="PS50011"/>
    </source>
</evidence>
<dbReference type="GO" id="GO:0036498">
    <property type="term" value="P:IRE1-mediated unfolded protein response"/>
    <property type="evidence" value="ECO:0000318"/>
    <property type="project" value="GO_Central"/>
</dbReference>
<dbReference type="Pfam" id="PF00069">
    <property type="entry name" value="Pkinase"/>
    <property type="match status" value="1"/>
</dbReference>
<feature type="binding site" evidence="3">
    <location>
        <position position="54"/>
    </location>
    <ligand>
        <name>ATP</name>
        <dbReference type="ChEBI" id="CHEBI:30616"/>
    </ligand>
</feature>
<dbReference type="InterPro" id="IPR017441">
    <property type="entry name" value="Protein_kinase_ATP_BS"/>
</dbReference>
<dbReference type="SMART" id="SM00220">
    <property type="entry name" value="S_TKc"/>
    <property type="match status" value="1"/>
</dbReference>
<dbReference type="GO" id="GO:0004674">
    <property type="term" value="F:protein serine/threonine kinase activity"/>
    <property type="evidence" value="ECO:0000318"/>
    <property type="project" value="GO_Central"/>
</dbReference>
<dbReference type="InterPro" id="IPR011009">
    <property type="entry name" value="Kinase-like_dom_sf"/>
</dbReference>
<reference evidence="6 7" key="1">
    <citation type="journal article" date="2011" name="Science">
        <title>The ecoresponsive genome of Daphnia pulex.</title>
        <authorList>
            <person name="Colbourne J.K."/>
            <person name="Pfrender M.E."/>
            <person name="Gilbert D."/>
            <person name="Thomas W.K."/>
            <person name="Tucker A."/>
            <person name="Oakley T.H."/>
            <person name="Tokishita S."/>
            <person name="Aerts A."/>
            <person name="Arnold G.J."/>
            <person name="Basu M.K."/>
            <person name="Bauer D.J."/>
            <person name="Caceres C.E."/>
            <person name="Carmel L."/>
            <person name="Casola C."/>
            <person name="Choi J.H."/>
            <person name="Detter J.C."/>
            <person name="Dong Q."/>
            <person name="Dusheyko S."/>
            <person name="Eads B.D."/>
            <person name="Frohlich T."/>
            <person name="Geiler-Samerotte K.A."/>
            <person name="Gerlach D."/>
            <person name="Hatcher P."/>
            <person name="Jogdeo S."/>
            <person name="Krijgsveld J."/>
            <person name="Kriventseva E.V."/>
            <person name="Kultz D."/>
            <person name="Laforsch C."/>
            <person name="Lindquist E."/>
            <person name="Lopez J."/>
            <person name="Manak J.R."/>
            <person name="Muller J."/>
            <person name="Pangilinan J."/>
            <person name="Patwardhan R.P."/>
            <person name="Pitluck S."/>
            <person name="Pritham E.J."/>
            <person name="Rechtsteiner A."/>
            <person name="Rho M."/>
            <person name="Rogozin I.B."/>
            <person name="Sakarya O."/>
            <person name="Salamov A."/>
            <person name="Schaack S."/>
            <person name="Shapiro H."/>
            <person name="Shiga Y."/>
            <person name="Skalitzky C."/>
            <person name="Smith Z."/>
            <person name="Souvorov A."/>
            <person name="Sung W."/>
            <person name="Tang Z."/>
            <person name="Tsuchiya D."/>
            <person name="Tu H."/>
            <person name="Vos H."/>
            <person name="Wang M."/>
            <person name="Wolf Y.I."/>
            <person name="Yamagata H."/>
            <person name="Yamada T."/>
            <person name="Ye Y."/>
            <person name="Shaw J.R."/>
            <person name="Andrews J."/>
            <person name="Crease T.J."/>
            <person name="Tang H."/>
            <person name="Lucas S.M."/>
            <person name="Robertson H.M."/>
            <person name="Bork P."/>
            <person name="Koonin E.V."/>
            <person name="Zdobnov E.M."/>
            <person name="Grigoriev I.V."/>
            <person name="Lynch M."/>
            <person name="Boore J.L."/>
        </authorList>
    </citation>
    <scope>NUCLEOTIDE SEQUENCE [LARGE SCALE GENOMIC DNA]</scope>
</reference>
<dbReference type="EMBL" id="GL732619">
    <property type="protein sequence ID" value="EFX70660.1"/>
    <property type="molecule type" value="Genomic_DNA"/>
</dbReference>
<dbReference type="Gene3D" id="1.10.510.10">
    <property type="entry name" value="Transferase(Phosphotransferase) domain 1"/>
    <property type="match status" value="1"/>
</dbReference>
<dbReference type="PROSITE" id="PS00108">
    <property type="entry name" value="PROTEIN_KINASE_ST"/>
    <property type="match status" value="1"/>
</dbReference>
<dbReference type="InParanoid" id="E9HC75"/>
<dbReference type="PROSITE" id="PS00107">
    <property type="entry name" value="PROTEIN_KINASE_ATP"/>
    <property type="match status" value="1"/>
</dbReference>
<proteinExistence type="inferred from homology"/>
<keyword evidence="4" id="KW-0723">Serine/threonine-protein kinase</keyword>
<evidence type="ECO:0000256" key="2">
    <source>
        <dbReference type="ARBA" id="ARBA00022840"/>
    </source>
</evidence>
<dbReference type="GO" id="GO:0070059">
    <property type="term" value="P:intrinsic apoptotic signaling pathway in response to endoplasmic reticulum stress"/>
    <property type="evidence" value="ECO:0000318"/>
    <property type="project" value="GO_Central"/>
</dbReference>
<evidence type="ECO:0000256" key="1">
    <source>
        <dbReference type="ARBA" id="ARBA00022741"/>
    </source>
</evidence>
<sequence>MEVESNDGTSSSDVVMHYETIGTRESEQRKQILGQGGYGIVYKGLWGEEAVAVKRIQLANTTSSEKGEETLTRLKHPNVIKLLDVETDKYFRYYVLELCQLSLHQLFSGDKNHKQFREKMPSDKEVFLQLAMGLAHIHGMGLIHRDLKPENVLIWVDSTGERVLMKWADFGLSKPVNERGSCSMSGPNRGSDNWYAPEILKMTVEQDEGKLEKKNDEEEDQITPLHQRGTIKSDVFTEGLIFAFYLLKGLHPYGSSRFKIPSNIVEDKPKRKTIS</sequence>
<dbReference type="Gene3D" id="3.30.200.20">
    <property type="entry name" value="Phosphorylase Kinase, domain 1"/>
    <property type="match status" value="1"/>
</dbReference>
<dbReference type="InterPro" id="IPR008271">
    <property type="entry name" value="Ser/Thr_kinase_AS"/>
</dbReference>
<dbReference type="GO" id="GO:0051082">
    <property type="term" value="F:unfolded protein binding"/>
    <property type="evidence" value="ECO:0000318"/>
    <property type="project" value="GO_Central"/>
</dbReference>
<dbReference type="STRING" id="6669.E9HC75"/>
<evidence type="ECO:0000313" key="7">
    <source>
        <dbReference type="Proteomes" id="UP000000305"/>
    </source>
</evidence>
<dbReference type="OMA" id="CKRENSF"/>
<dbReference type="PANTHER" id="PTHR13954:SF6">
    <property type="entry name" value="NON-SPECIFIC SERINE_THREONINE PROTEIN KINASE"/>
    <property type="match status" value="1"/>
</dbReference>
<evidence type="ECO:0000256" key="3">
    <source>
        <dbReference type="PROSITE-ProRule" id="PRU10141"/>
    </source>
</evidence>
<keyword evidence="2 3" id="KW-0067">ATP-binding</keyword>
<name>E9HC75_DAPPU</name>
<comment type="similarity">
    <text evidence="4">Belongs to the protein kinase superfamily.</text>
</comment>
<dbReference type="eggNOG" id="KOG1027">
    <property type="taxonomic scope" value="Eukaryota"/>
</dbReference>
<dbReference type="SUPFAM" id="SSF56112">
    <property type="entry name" value="Protein kinase-like (PK-like)"/>
    <property type="match status" value="1"/>
</dbReference>
<dbReference type="AlphaFoldDB" id="E9HC75"/>
<dbReference type="KEGG" id="dpx:DAPPUDRAFT_256839"/>
<organism evidence="6 7">
    <name type="scientific">Daphnia pulex</name>
    <name type="common">Water flea</name>
    <dbReference type="NCBI Taxonomy" id="6669"/>
    <lineage>
        <taxon>Eukaryota</taxon>
        <taxon>Metazoa</taxon>
        <taxon>Ecdysozoa</taxon>
        <taxon>Arthropoda</taxon>
        <taxon>Crustacea</taxon>
        <taxon>Branchiopoda</taxon>
        <taxon>Diplostraca</taxon>
        <taxon>Cladocera</taxon>
        <taxon>Anomopoda</taxon>
        <taxon>Daphniidae</taxon>
        <taxon>Daphnia</taxon>
    </lineage>
</organism>